<keyword evidence="3" id="KW-1185">Reference proteome</keyword>
<protein>
    <submittedName>
        <fullName evidence="2">Uncharacterized protein</fullName>
    </submittedName>
</protein>
<organism evidence="2 3">
    <name type="scientific">Riccia fluitans</name>
    <dbReference type="NCBI Taxonomy" id="41844"/>
    <lineage>
        <taxon>Eukaryota</taxon>
        <taxon>Viridiplantae</taxon>
        <taxon>Streptophyta</taxon>
        <taxon>Embryophyta</taxon>
        <taxon>Marchantiophyta</taxon>
        <taxon>Marchantiopsida</taxon>
        <taxon>Marchantiidae</taxon>
        <taxon>Marchantiales</taxon>
        <taxon>Ricciaceae</taxon>
        <taxon>Riccia</taxon>
    </lineage>
</organism>
<sequence>MERSRRKERKREKKREAKMRKMEKEKEEREDMIRRKNARVGKNKEGKRSNEEASEEEGEGLGFWEQNAGKKLRGEESTMDAAAKWVLEGAERSLQAHNQLKDQHNPSLEN</sequence>
<feature type="region of interest" description="Disordered" evidence="1">
    <location>
        <begin position="1"/>
        <end position="63"/>
    </location>
</feature>
<feature type="compositionally biased region" description="Basic and acidic residues" evidence="1">
    <location>
        <begin position="19"/>
        <end position="34"/>
    </location>
</feature>
<evidence type="ECO:0000313" key="3">
    <source>
        <dbReference type="Proteomes" id="UP001605036"/>
    </source>
</evidence>
<comment type="caution">
    <text evidence="2">The sequence shown here is derived from an EMBL/GenBank/DDBJ whole genome shotgun (WGS) entry which is preliminary data.</text>
</comment>
<dbReference type="EMBL" id="JBHFFA010000004">
    <property type="protein sequence ID" value="KAL2628958.1"/>
    <property type="molecule type" value="Genomic_DNA"/>
</dbReference>
<evidence type="ECO:0000313" key="2">
    <source>
        <dbReference type="EMBL" id="KAL2628958.1"/>
    </source>
</evidence>
<proteinExistence type="predicted"/>
<feature type="compositionally biased region" description="Basic and acidic residues" evidence="1">
    <location>
        <begin position="42"/>
        <end position="51"/>
    </location>
</feature>
<name>A0ABD1YE56_9MARC</name>
<dbReference type="AlphaFoldDB" id="A0ABD1YE56"/>
<reference evidence="2 3" key="1">
    <citation type="submission" date="2024-09" db="EMBL/GenBank/DDBJ databases">
        <title>Chromosome-scale assembly of Riccia fluitans.</title>
        <authorList>
            <person name="Paukszto L."/>
            <person name="Sawicki J."/>
            <person name="Karawczyk K."/>
            <person name="Piernik-Szablinska J."/>
            <person name="Szczecinska M."/>
            <person name="Mazdziarz M."/>
        </authorList>
    </citation>
    <scope>NUCLEOTIDE SEQUENCE [LARGE SCALE GENOMIC DNA]</scope>
    <source>
        <strain evidence="2">Rf_01</strain>
        <tissue evidence="2">Aerial parts of the thallus</tissue>
    </source>
</reference>
<accession>A0ABD1YE56</accession>
<dbReference type="Proteomes" id="UP001605036">
    <property type="component" value="Unassembled WGS sequence"/>
</dbReference>
<evidence type="ECO:0000256" key="1">
    <source>
        <dbReference type="SAM" id="MobiDB-lite"/>
    </source>
</evidence>
<feature type="compositionally biased region" description="Basic residues" evidence="1">
    <location>
        <begin position="1"/>
        <end position="18"/>
    </location>
</feature>
<gene>
    <name evidence="2" type="ORF">R1flu_013644</name>
</gene>